<keyword evidence="2" id="KW-1185">Reference proteome</keyword>
<evidence type="ECO:0000313" key="1">
    <source>
        <dbReference type="EMBL" id="UXI67430.1"/>
    </source>
</evidence>
<gene>
    <name evidence="1" type="ORF">N4264_22265</name>
</gene>
<name>A0ABY6BE95_9GAMM</name>
<dbReference type="EMBL" id="CP104694">
    <property type="protein sequence ID" value="UXI67430.1"/>
    <property type="molecule type" value="Genomic_DNA"/>
</dbReference>
<proteinExistence type="predicted"/>
<dbReference type="Proteomes" id="UP001064632">
    <property type="component" value="Chromosome"/>
</dbReference>
<accession>A0ABY6BE95</accession>
<dbReference type="RefSeq" id="WP_261694400.1">
    <property type="nucleotide sequence ID" value="NZ_CP104694.1"/>
</dbReference>
<evidence type="ECO:0000313" key="2">
    <source>
        <dbReference type="Proteomes" id="UP001064632"/>
    </source>
</evidence>
<sequence>MGNVNDSLTNLMQCDGSMCAALVDSNSGMTLGRVGTGMDLDLAAAGNTEVVRAKLKTMKSLGLNDSIEDILITLGKQYHVIRPIAAKTGLFIYLVLDKAKANLALARRACQEAESGLVV</sequence>
<evidence type="ECO:0008006" key="3">
    <source>
        <dbReference type="Google" id="ProtNLM"/>
    </source>
</evidence>
<protein>
    <recommendedName>
        <fullName evidence="3">Roadblock/LC7 domain-containing protein</fullName>
    </recommendedName>
</protein>
<reference evidence="1" key="1">
    <citation type="submission" date="2022-09" db="EMBL/GenBank/DDBJ databases">
        <title>Tahibacter sp. nov., isolated from a fresh water.</title>
        <authorList>
            <person name="Baek J.H."/>
            <person name="Lee J.K."/>
            <person name="Kim J.M."/>
            <person name="Jeon C.O."/>
        </authorList>
    </citation>
    <scope>NUCLEOTIDE SEQUENCE</scope>
    <source>
        <strain evidence="1">W38</strain>
    </source>
</reference>
<organism evidence="1 2">
    <name type="scientific">Tahibacter amnicola</name>
    <dbReference type="NCBI Taxonomy" id="2976241"/>
    <lineage>
        <taxon>Bacteria</taxon>
        <taxon>Pseudomonadati</taxon>
        <taxon>Pseudomonadota</taxon>
        <taxon>Gammaproteobacteria</taxon>
        <taxon>Lysobacterales</taxon>
        <taxon>Rhodanobacteraceae</taxon>
        <taxon>Tahibacter</taxon>
    </lineage>
</organism>